<reference evidence="11" key="1">
    <citation type="submission" date="2022-01" db="EMBL/GenBank/DDBJ databases">
        <authorList>
            <person name="King R."/>
        </authorList>
    </citation>
    <scope>NUCLEOTIDE SEQUENCE</scope>
</reference>
<dbReference type="EMBL" id="OV725077">
    <property type="protein sequence ID" value="CAH1390321.1"/>
    <property type="molecule type" value="Genomic_DNA"/>
</dbReference>
<evidence type="ECO:0000256" key="2">
    <source>
        <dbReference type="ARBA" id="ARBA00022475"/>
    </source>
</evidence>
<evidence type="ECO:0000256" key="5">
    <source>
        <dbReference type="ARBA" id="ARBA00022725"/>
    </source>
</evidence>
<keyword evidence="5 10" id="KW-0552">Olfaction</keyword>
<dbReference type="PANTHER" id="PTHR21137">
    <property type="entry name" value="ODORANT RECEPTOR"/>
    <property type="match status" value="1"/>
</dbReference>
<evidence type="ECO:0000256" key="10">
    <source>
        <dbReference type="RuleBase" id="RU351113"/>
    </source>
</evidence>
<dbReference type="GO" id="GO:0005549">
    <property type="term" value="F:odorant binding"/>
    <property type="evidence" value="ECO:0007669"/>
    <property type="project" value="InterPro"/>
</dbReference>
<feature type="transmembrane region" description="Helical" evidence="10">
    <location>
        <begin position="125"/>
        <end position="145"/>
    </location>
</feature>
<keyword evidence="3 10" id="KW-0716">Sensory transduction</keyword>
<comment type="caution">
    <text evidence="10">Lacks conserved residue(s) required for the propagation of feature annotation.</text>
</comment>
<dbReference type="GO" id="GO:0004984">
    <property type="term" value="F:olfactory receptor activity"/>
    <property type="evidence" value="ECO:0007669"/>
    <property type="project" value="InterPro"/>
</dbReference>
<evidence type="ECO:0000313" key="11">
    <source>
        <dbReference type="EMBL" id="CAH1390321.1"/>
    </source>
</evidence>
<dbReference type="GO" id="GO:0005886">
    <property type="term" value="C:plasma membrane"/>
    <property type="evidence" value="ECO:0007669"/>
    <property type="project" value="UniProtKB-SubCell"/>
</dbReference>
<protein>
    <recommendedName>
        <fullName evidence="10">Odorant receptor</fullName>
    </recommendedName>
</protein>
<gene>
    <name evidence="11" type="ORF">NEZAVI_LOCUS1541</name>
</gene>
<evidence type="ECO:0000256" key="4">
    <source>
        <dbReference type="ARBA" id="ARBA00022692"/>
    </source>
</evidence>
<accession>A0A9P0EAG2</accession>
<dbReference type="GO" id="GO:0007165">
    <property type="term" value="P:signal transduction"/>
    <property type="evidence" value="ECO:0007669"/>
    <property type="project" value="UniProtKB-KW"/>
</dbReference>
<organism evidence="11 12">
    <name type="scientific">Nezara viridula</name>
    <name type="common">Southern green stink bug</name>
    <name type="synonym">Cimex viridulus</name>
    <dbReference type="NCBI Taxonomy" id="85310"/>
    <lineage>
        <taxon>Eukaryota</taxon>
        <taxon>Metazoa</taxon>
        <taxon>Ecdysozoa</taxon>
        <taxon>Arthropoda</taxon>
        <taxon>Hexapoda</taxon>
        <taxon>Insecta</taxon>
        <taxon>Pterygota</taxon>
        <taxon>Neoptera</taxon>
        <taxon>Paraneoptera</taxon>
        <taxon>Hemiptera</taxon>
        <taxon>Heteroptera</taxon>
        <taxon>Panheteroptera</taxon>
        <taxon>Pentatomomorpha</taxon>
        <taxon>Pentatomoidea</taxon>
        <taxon>Pentatomidae</taxon>
        <taxon>Pentatominae</taxon>
        <taxon>Nezara</taxon>
    </lineage>
</organism>
<keyword evidence="6 10" id="KW-1133">Transmembrane helix</keyword>
<keyword evidence="9 10" id="KW-0807">Transducer</keyword>
<feature type="transmembrane region" description="Helical" evidence="10">
    <location>
        <begin position="349"/>
        <end position="369"/>
    </location>
</feature>
<evidence type="ECO:0000256" key="8">
    <source>
        <dbReference type="ARBA" id="ARBA00023170"/>
    </source>
</evidence>
<comment type="similarity">
    <text evidence="10">Belongs to the insect chemoreceptor superfamily. Heteromeric odorant receptor channel (TC 1.A.69) family.</text>
</comment>
<dbReference type="OrthoDB" id="7548151at2759"/>
<dbReference type="Pfam" id="PF02949">
    <property type="entry name" value="7tm_6"/>
    <property type="match status" value="1"/>
</dbReference>
<keyword evidence="8 10" id="KW-0675">Receptor</keyword>
<keyword evidence="7 10" id="KW-0472">Membrane</keyword>
<dbReference type="PANTHER" id="PTHR21137:SF35">
    <property type="entry name" value="ODORANT RECEPTOR 19A-RELATED"/>
    <property type="match status" value="1"/>
</dbReference>
<evidence type="ECO:0000256" key="7">
    <source>
        <dbReference type="ARBA" id="ARBA00023136"/>
    </source>
</evidence>
<dbReference type="AlphaFoldDB" id="A0A9P0EAG2"/>
<keyword evidence="4 10" id="KW-0812">Transmembrane</keyword>
<evidence type="ECO:0000256" key="3">
    <source>
        <dbReference type="ARBA" id="ARBA00022606"/>
    </source>
</evidence>
<evidence type="ECO:0000256" key="9">
    <source>
        <dbReference type="ARBA" id="ARBA00023224"/>
    </source>
</evidence>
<comment type="subcellular location">
    <subcellularLocation>
        <location evidence="1 10">Cell membrane</location>
        <topology evidence="1 10">Multi-pass membrane protein</topology>
    </subcellularLocation>
</comment>
<evidence type="ECO:0000256" key="1">
    <source>
        <dbReference type="ARBA" id="ARBA00004651"/>
    </source>
</evidence>
<dbReference type="Proteomes" id="UP001152798">
    <property type="component" value="Chromosome 1"/>
</dbReference>
<feature type="transmembrane region" description="Helical" evidence="10">
    <location>
        <begin position="30"/>
        <end position="52"/>
    </location>
</feature>
<evidence type="ECO:0000313" key="12">
    <source>
        <dbReference type="Proteomes" id="UP001152798"/>
    </source>
</evidence>
<dbReference type="InterPro" id="IPR004117">
    <property type="entry name" value="7tm6_olfct_rcpt"/>
</dbReference>
<evidence type="ECO:0000256" key="6">
    <source>
        <dbReference type="ARBA" id="ARBA00022989"/>
    </source>
</evidence>
<feature type="transmembrane region" description="Helical" evidence="10">
    <location>
        <begin position="240"/>
        <end position="263"/>
    </location>
</feature>
<name>A0A9P0EAG2_NEZVI</name>
<keyword evidence="12" id="KW-1185">Reference proteome</keyword>
<feature type="transmembrane region" description="Helical" evidence="10">
    <location>
        <begin position="275"/>
        <end position="295"/>
    </location>
</feature>
<feature type="transmembrane region" description="Helical" evidence="10">
    <location>
        <begin position="165"/>
        <end position="197"/>
    </location>
</feature>
<proteinExistence type="inferred from homology"/>
<keyword evidence="2" id="KW-1003">Cell membrane</keyword>
<sequence length="372" mass="42345">MVPPFQYTREQMKWLGILELPNAPRPLRNVITFVVVALCFNSNLSSFLYFLLEDKPFFEKTESILNGIGCLHVFSKAFVLPFKRKILLSVMSDLDDMSVDSNRFEEFRRQCDRNIMLSRKIPQTVQMSMCALLFCGTIVSIVQYTTQGTVSAPLQLYVPFKDYNILLTVIYNYFLVLPSTFIFSVMVSTLIALSLNISCQISYLIMKLENLGTDPSSNEIDSCIVLHQKIMRVVTNVNSLISGLLFFEYLLTSMQCCLSGFQLLANKKNDGIAEFLYHCTFFAISVTFSSVNCYCGNIIKLKSENIFEAAYCNNWYSLTLLDRKKLLALLLVSSKPLTLSYRHLITFDLALYGIILKGAYSLVTVLQTMENV</sequence>